<accession>A0ABY5DJL1</accession>
<proteinExistence type="predicted"/>
<keyword evidence="5" id="KW-1185">Reference proteome</keyword>
<keyword evidence="3" id="KW-0812">Transmembrane</keyword>
<dbReference type="EMBL" id="CP099837">
    <property type="protein sequence ID" value="USY23528.1"/>
    <property type="molecule type" value="Genomic_DNA"/>
</dbReference>
<protein>
    <recommendedName>
        <fullName evidence="6">DUF4352 domain-containing protein</fullName>
    </recommendedName>
</protein>
<dbReference type="Gene3D" id="2.60.40.1240">
    <property type="match status" value="1"/>
</dbReference>
<feature type="transmembrane region" description="Helical" evidence="3">
    <location>
        <begin position="36"/>
        <end position="61"/>
    </location>
</feature>
<evidence type="ECO:0000313" key="4">
    <source>
        <dbReference type="EMBL" id="USY23528.1"/>
    </source>
</evidence>
<keyword evidence="3" id="KW-1133">Transmembrane helix</keyword>
<dbReference type="Proteomes" id="UP001055940">
    <property type="component" value="Chromosome"/>
</dbReference>
<keyword evidence="1" id="KW-0732">Signal</keyword>
<dbReference type="InterPro" id="IPR029050">
    <property type="entry name" value="Immunoprotect_excell_Ig-like"/>
</dbReference>
<dbReference type="RefSeq" id="WP_254422182.1">
    <property type="nucleotide sequence ID" value="NZ_BAAAJB010000020.1"/>
</dbReference>
<feature type="compositionally biased region" description="Pro residues" evidence="2">
    <location>
        <begin position="1"/>
        <end position="18"/>
    </location>
</feature>
<evidence type="ECO:0000313" key="5">
    <source>
        <dbReference type="Proteomes" id="UP001055940"/>
    </source>
</evidence>
<organism evidence="4 5">
    <name type="scientific">Nocardiopsis exhalans</name>
    <dbReference type="NCBI Taxonomy" id="163604"/>
    <lineage>
        <taxon>Bacteria</taxon>
        <taxon>Bacillati</taxon>
        <taxon>Actinomycetota</taxon>
        <taxon>Actinomycetes</taxon>
        <taxon>Streptosporangiales</taxon>
        <taxon>Nocardiopsidaceae</taxon>
        <taxon>Nocardiopsis</taxon>
    </lineage>
</organism>
<keyword evidence="3" id="KW-0472">Membrane</keyword>
<evidence type="ECO:0000256" key="2">
    <source>
        <dbReference type="SAM" id="MobiDB-lite"/>
    </source>
</evidence>
<evidence type="ECO:0000256" key="1">
    <source>
        <dbReference type="ARBA" id="ARBA00022729"/>
    </source>
</evidence>
<gene>
    <name evidence="4" type="ORF">NE857_05720</name>
</gene>
<sequence length="211" mass="22884">MPPGPPPQHWPPQPPGPTHPGAHHQGPAPKKKRTGLILGLGLGCLGIIGLVAAVLVAFFVFDVGRDSGPVAGIGETFEIDGRHITVLGVRDGIEHVSTEYVTYEPKRSEYVAVDVHMAYQGEEDEVRWSTDFAAVYYAEGSHLANADHLASEAANSQDRLEPPFLMSPGDEGTMTLIFDVHNSEQVNLLSFRTRNVSSYTRLVDLNGPVHN</sequence>
<evidence type="ECO:0008006" key="6">
    <source>
        <dbReference type="Google" id="ProtNLM"/>
    </source>
</evidence>
<feature type="compositionally biased region" description="Low complexity" evidence="2">
    <location>
        <begin position="19"/>
        <end position="28"/>
    </location>
</feature>
<name>A0ABY5DJL1_9ACTN</name>
<reference evidence="4" key="1">
    <citation type="submission" date="2022-06" db="EMBL/GenBank/DDBJ databases">
        <authorList>
            <person name="Ping M."/>
        </authorList>
    </citation>
    <scope>NUCLEOTIDE SEQUENCE</scope>
    <source>
        <strain evidence="4">JCM11759T</strain>
    </source>
</reference>
<feature type="region of interest" description="Disordered" evidence="2">
    <location>
        <begin position="1"/>
        <end position="30"/>
    </location>
</feature>
<evidence type="ECO:0000256" key="3">
    <source>
        <dbReference type="SAM" id="Phobius"/>
    </source>
</evidence>